<dbReference type="Proteomes" id="UP001152795">
    <property type="component" value="Unassembled WGS sequence"/>
</dbReference>
<proteinExistence type="predicted"/>
<gene>
    <name evidence="2" type="ORF">PACLA_8A088812</name>
</gene>
<feature type="region of interest" description="Disordered" evidence="1">
    <location>
        <begin position="68"/>
        <end position="89"/>
    </location>
</feature>
<feature type="compositionally biased region" description="Polar residues" evidence="1">
    <location>
        <begin position="1"/>
        <end position="10"/>
    </location>
</feature>
<feature type="compositionally biased region" description="Polar residues" evidence="1">
    <location>
        <begin position="68"/>
        <end position="84"/>
    </location>
</feature>
<accession>A0A6S7JFW1</accession>
<comment type="caution">
    <text evidence="2">The sequence shown here is derived from an EMBL/GenBank/DDBJ whole genome shotgun (WGS) entry which is preliminary data.</text>
</comment>
<feature type="compositionally biased region" description="Low complexity" evidence="1">
    <location>
        <begin position="31"/>
        <end position="42"/>
    </location>
</feature>
<evidence type="ECO:0000313" key="3">
    <source>
        <dbReference type="Proteomes" id="UP001152795"/>
    </source>
</evidence>
<feature type="non-terminal residue" evidence="2">
    <location>
        <position position="195"/>
    </location>
</feature>
<feature type="non-terminal residue" evidence="2">
    <location>
        <position position="1"/>
    </location>
</feature>
<evidence type="ECO:0000256" key="1">
    <source>
        <dbReference type="SAM" id="MobiDB-lite"/>
    </source>
</evidence>
<keyword evidence="3" id="KW-1185">Reference proteome</keyword>
<reference evidence="2" key="1">
    <citation type="submission" date="2020-04" db="EMBL/GenBank/DDBJ databases">
        <authorList>
            <person name="Alioto T."/>
            <person name="Alioto T."/>
            <person name="Gomez Garrido J."/>
        </authorList>
    </citation>
    <scope>NUCLEOTIDE SEQUENCE</scope>
    <source>
        <strain evidence="2">A484AB</strain>
    </source>
</reference>
<evidence type="ECO:0000313" key="2">
    <source>
        <dbReference type="EMBL" id="CAB4029004.1"/>
    </source>
</evidence>
<sequence>DIKSQATPTEAHSVLESRPAVSEPASHNLHHTTSTTTTSKTSLNTALGKNTLGLSVQAIGAPTYIKHTTSTSPHLSSVSRTSIPGPSPIGPVASVTSNFNVPKVISHVGPTPGLGPLYSQPSPVSFATRPPQLQDHTRLLKPSNIVSSVSFGGHTGTLPATVVSAPAVGPNARLDGSRPIPVSFSRMPTYFDGHT</sequence>
<organism evidence="2 3">
    <name type="scientific">Paramuricea clavata</name>
    <name type="common">Red gorgonian</name>
    <name type="synonym">Violescent sea-whip</name>
    <dbReference type="NCBI Taxonomy" id="317549"/>
    <lineage>
        <taxon>Eukaryota</taxon>
        <taxon>Metazoa</taxon>
        <taxon>Cnidaria</taxon>
        <taxon>Anthozoa</taxon>
        <taxon>Octocorallia</taxon>
        <taxon>Malacalcyonacea</taxon>
        <taxon>Plexauridae</taxon>
        <taxon>Paramuricea</taxon>
    </lineage>
</organism>
<feature type="region of interest" description="Disordered" evidence="1">
    <location>
        <begin position="1"/>
        <end position="42"/>
    </location>
</feature>
<dbReference type="EMBL" id="CACRXK020015879">
    <property type="protein sequence ID" value="CAB4029004.1"/>
    <property type="molecule type" value="Genomic_DNA"/>
</dbReference>
<dbReference type="AlphaFoldDB" id="A0A6S7JFW1"/>
<name>A0A6S7JFW1_PARCT</name>
<protein>
    <submittedName>
        <fullName evidence="2">Uncharacterized protein</fullName>
    </submittedName>
</protein>